<dbReference type="Pfam" id="PF22725">
    <property type="entry name" value="GFO_IDH_MocA_C3"/>
    <property type="match status" value="1"/>
</dbReference>
<sequence length="339" mass="36506">MAKIKFALVGCGFIGQVHAANLAAHPATALTLTADIDEARARQLAQRYGSRTATVEQAIRHEEIDAVLIASATPSHAALLEAAARAGKAVWCEKPIDLSLARAQQTVERILPLKAPVTVGFNRRFDQSHRQLKRQLAAGAIGQPELIQMVCRSSEMPSLDYLRASGGQMRDQAIHFFDLLRWLTGDEVTLVGALGATLAQPALSELGDVDTSVLIMQLQQGALAQLDNARRTGYGYDERISVMGAAGLAESASPLPPGVRLWQGDAQRQPGMWPDWFSRIRATWYDHLDAFVSEIQGVPSADLPRLLDGLQAQAIAEAATLALQTRRFCAVAQLTGGAA</sequence>
<dbReference type="PANTHER" id="PTHR42840">
    <property type="entry name" value="NAD(P)-BINDING ROSSMANN-FOLD SUPERFAMILY PROTEIN-RELATED"/>
    <property type="match status" value="1"/>
</dbReference>
<evidence type="ECO:0000259" key="4">
    <source>
        <dbReference type="Pfam" id="PF01408"/>
    </source>
</evidence>
<dbReference type="SUPFAM" id="SSF51735">
    <property type="entry name" value="NAD(P)-binding Rossmann-fold domains"/>
    <property type="match status" value="1"/>
</dbReference>
<keyword evidence="7" id="KW-1185">Reference proteome</keyword>
<feature type="domain" description="GFO/IDH/MocA-like oxidoreductase" evidence="5">
    <location>
        <begin position="129"/>
        <end position="248"/>
    </location>
</feature>
<gene>
    <name evidence="6" type="ORF">C2E15_08765</name>
</gene>
<dbReference type="Gene3D" id="3.30.360.10">
    <property type="entry name" value="Dihydrodipicolinate Reductase, domain 2"/>
    <property type="match status" value="1"/>
</dbReference>
<dbReference type="KEGG" id="pgz:C2E15_08765"/>
<comment type="similarity">
    <text evidence="1">Belongs to the Gfo/Idh/MocA family.</text>
</comment>
<dbReference type="SUPFAM" id="SSF55347">
    <property type="entry name" value="Glyceraldehyde-3-phosphate dehydrogenase-like, C-terminal domain"/>
    <property type="match status" value="1"/>
</dbReference>
<dbReference type="InterPro" id="IPR055170">
    <property type="entry name" value="GFO_IDH_MocA-like_dom"/>
</dbReference>
<dbReference type="GO" id="GO:0016491">
    <property type="term" value="F:oxidoreductase activity"/>
    <property type="evidence" value="ECO:0007669"/>
    <property type="project" value="UniProtKB-KW"/>
</dbReference>
<dbReference type="InterPro" id="IPR036291">
    <property type="entry name" value="NAD(P)-bd_dom_sf"/>
</dbReference>
<protein>
    <submittedName>
        <fullName evidence="6">Oxidoreductase</fullName>
    </submittedName>
</protein>
<dbReference type="PANTHER" id="PTHR42840:SF3">
    <property type="entry name" value="BINDING ROSSMANN FOLD OXIDOREDUCTASE, PUTATIVE (AFU_ORTHOLOGUE AFUA_2G10240)-RELATED"/>
    <property type="match status" value="1"/>
</dbReference>
<feature type="domain" description="Gfo/Idh/MocA-like oxidoreductase N-terminal" evidence="4">
    <location>
        <begin position="4"/>
        <end position="120"/>
    </location>
</feature>
<dbReference type="AlphaFoldDB" id="A0A2L0IF89"/>
<evidence type="ECO:0000313" key="7">
    <source>
        <dbReference type="Proteomes" id="UP000238365"/>
    </source>
</evidence>
<dbReference type="GO" id="GO:0000166">
    <property type="term" value="F:nucleotide binding"/>
    <property type="evidence" value="ECO:0007669"/>
    <property type="project" value="InterPro"/>
</dbReference>
<dbReference type="Proteomes" id="UP000238365">
    <property type="component" value="Chromosome"/>
</dbReference>
<evidence type="ECO:0000259" key="5">
    <source>
        <dbReference type="Pfam" id="PF22725"/>
    </source>
</evidence>
<evidence type="ECO:0000313" key="6">
    <source>
        <dbReference type="EMBL" id="AUX93159.1"/>
    </source>
</evidence>
<dbReference type="GO" id="GO:0006740">
    <property type="term" value="P:NADPH regeneration"/>
    <property type="evidence" value="ECO:0007669"/>
    <property type="project" value="TreeGrafter"/>
</dbReference>
<dbReference type="GO" id="GO:0005737">
    <property type="term" value="C:cytoplasm"/>
    <property type="evidence" value="ECO:0007669"/>
    <property type="project" value="TreeGrafter"/>
</dbReference>
<proteinExistence type="inferred from homology"/>
<dbReference type="InterPro" id="IPR000683">
    <property type="entry name" value="Gfo/Idh/MocA-like_OxRdtase_N"/>
</dbReference>
<reference evidence="6 7" key="1">
    <citation type="submission" date="2018-01" db="EMBL/GenBank/DDBJ databases">
        <title>Complete and assembled Genome of Pantoea gaviniae DSM22758T.</title>
        <authorList>
            <person name="Stevens M.J.A."/>
            <person name="Zurfluh K."/>
            <person name="Stephan R."/>
        </authorList>
    </citation>
    <scope>NUCLEOTIDE SEQUENCE [LARGE SCALE GENOMIC DNA]</scope>
    <source>
        <strain evidence="6 7">DSM 22758</strain>
    </source>
</reference>
<name>A0A2L0IF89_9GAMM</name>
<dbReference type="RefSeq" id="WP_104957023.1">
    <property type="nucleotide sequence ID" value="NZ_CP026377.1"/>
</dbReference>
<keyword evidence="2" id="KW-0560">Oxidoreductase</keyword>
<keyword evidence="3" id="KW-0732">Signal</keyword>
<dbReference type="Pfam" id="PF01408">
    <property type="entry name" value="GFO_IDH_MocA"/>
    <property type="match status" value="1"/>
</dbReference>
<accession>A0A2L0IF89</accession>
<dbReference type="Gene3D" id="3.40.50.720">
    <property type="entry name" value="NAD(P)-binding Rossmann-like Domain"/>
    <property type="match status" value="1"/>
</dbReference>
<organism evidence="6 7">
    <name type="scientific">Mixta gaviniae</name>
    <dbReference type="NCBI Taxonomy" id="665914"/>
    <lineage>
        <taxon>Bacteria</taxon>
        <taxon>Pseudomonadati</taxon>
        <taxon>Pseudomonadota</taxon>
        <taxon>Gammaproteobacteria</taxon>
        <taxon>Enterobacterales</taxon>
        <taxon>Erwiniaceae</taxon>
        <taxon>Mixta</taxon>
    </lineage>
</organism>
<evidence type="ECO:0000256" key="3">
    <source>
        <dbReference type="SAM" id="SignalP"/>
    </source>
</evidence>
<feature type="signal peptide" evidence="3">
    <location>
        <begin position="1"/>
        <end position="19"/>
    </location>
</feature>
<evidence type="ECO:0000256" key="1">
    <source>
        <dbReference type="ARBA" id="ARBA00010928"/>
    </source>
</evidence>
<dbReference type="EMBL" id="CP026377">
    <property type="protein sequence ID" value="AUX93159.1"/>
    <property type="molecule type" value="Genomic_DNA"/>
</dbReference>
<evidence type="ECO:0000256" key="2">
    <source>
        <dbReference type="ARBA" id="ARBA00023002"/>
    </source>
</evidence>
<feature type="chain" id="PRO_5014662594" evidence="3">
    <location>
        <begin position="20"/>
        <end position="339"/>
    </location>
</feature>